<name>A0ABU1GMT9_9GAMM</name>
<evidence type="ECO:0000313" key="12">
    <source>
        <dbReference type="EMBL" id="MDR5893347.1"/>
    </source>
</evidence>
<dbReference type="EMBL" id="JARWAL010000009">
    <property type="protein sequence ID" value="MDR5893347.1"/>
    <property type="molecule type" value="Genomic_DNA"/>
</dbReference>
<evidence type="ECO:0000256" key="4">
    <source>
        <dbReference type="ARBA" id="ARBA00016507"/>
    </source>
</evidence>
<accession>A0ABU1GMT9</accession>
<sequence length="254" mass="28042">MSEQRPGQPLPRHDGEVSWQRWEMGELPQTRRDAGSAAPAPEETARRKAAFQRQAELHALREKAMQEAREEGYQAGYASGHAEGLEAGLAEGLEQGRAQARAELEQQLGDTLSPLLPLAQSFGRALHELDEVLAEELVELALATGRQLAGEALKARPKQVLEIVRGLLHTEPGMSGKPRLWLHPRDHALVEEHLGHELAAAGWMLQPDDQVTRGGCRVTSASGELDATWESRWAAVKRQVRRRATPKPPEDGDR</sequence>
<keyword evidence="6" id="KW-0963">Cytoplasm</keyword>
<dbReference type="SUPFAM" id="SSF160527">
    <property type="entry name" value="V-type ATPase subunit E-like"/>
    <property type="match status" value="1"/>
</dbReference>
<evidence type="ECO:0000256" key="2">
    <source>
        <dbReference type="ARBA" id="ARBA00004496"/>
    </source>
</evidence>
<organism evidence="12 13">
    <name type="scientific">Halomonas mongoliensis</name>
    <dbReference type="NCBI Taxonomy" id="321265"/>
    <lineage>
        <taxon>Bacteria</taxon>
        <taxon>Pseudomonadati</taxon>
        <taxon>Pseudomonadota</taxon>
        <taxon>Gammaproteobacteria</taxon>
        <taxon>Oceanospirillales</taxon>
        <taxon>Halomonadaceae</taxon>
        <taxon>Halomonas</taxon>
    </lineage>
</organism>
<comment type="caution">
    <text evidence="12">The sequence shown here is derived from an EMBL/GenBank/DDBJ whole genome shotgun (WGS) entry which is preliminary data.</text>
</comment>
<gene>
    <name evidence="12" type="ORF">QC820_11025</name>
</gene>
<reference evidence="12 13" key="1">
    <citation type="submission" date="2023-04" db="EMBL/GenBank/DDBJ databases">
        <title>A long-awaited taxogenomic arrangement of the family Halomonadaceae.</title>
        <authorList>
            <person name="De La Haba R."/>
            <person name="Chuvochina M."/>
            <person name="Wittouck S."/>
            <person name="Arahal D.R."/>
            <person name="Sanchez-Porro C."/>
            <person name="Hugenholtz P."/>
            <person name="Ventosa A."/>
        </authorList>
    </citation>
    <scope>NUCLEOTIDE SEQUENCE [LARGE SCALE GENOMIC DNA]</scope>
    <source>
        <strain evidence="12 13">DSM 17332</strain>
    </source>
</reference>
<evidence type="ECO:0000256" key="8">
    <source>
        <dbReference type="ARBA" id="ARBA00022927"/>
    </source>
</evidence>
<dbReference type="Pfam" id="PF02108">
    <property type="entry name" value="FliH"/>
    <property type="match status" value="1"/>
</dbReference>
<evidence type="ECO:0000259" key="11">
    <source>
        <dbReference type="Pfam" id="PF02108"/>
    </source>
</evidence>
<comment type="similarity">
    <text evidence="3">Belongs to the FliH family.</text>
</comment>
<dbReference type="PANTHER" id="PTHR34982:SF1">
    <property type="entry name" value="FLAGELLAR ASSEMBLY PROTEIN FLIH"/>
    <property type="match status" value="1"/>
</dbReference>
<evidence type="ECO:0000256" key="5">
    <source>
        <dbReference type="ARBA" id="ARBA00022448"/>
    </source>
</evidence>
<evidence type="ECO:0000313" key="13">
    <source>
        <dbReference type="Proteomes" id="UP001252270"/>
    </source>
</evidence>
<comment type="subcellular location">
    <subcellularLocation>
        <location evidence="2">Cytoplasm</location>
    </subcellularLocation>
</comment>
<feature type="region of interest" description="Disordered" evidence="10">
    <location>
        <begin position="1"/>
        <end position="53"/>
    </location>
</feature>
<keyword evidence="5" id="KW-0813">Transport</keyword>
<keyword evidence="12" id="KW-0282">Flagellum</keyword>
<evidence type="ECO:0000256" key="10">
    <source>
        <dbReference type="SAM" id="MobiDB-lite"/>
    </source>
</evidence>
<keyword evidence="12" id="KW-0966">Cell projection</keyword>
<proteinExistence type="inferred from homology"/>
<evidence type="ECO:0000256" key="1">
    <source>
        <dbReference type="ARBA" id="ARBA00003041"/>
    </source>
</evidence>
<keyword evidence="13" id="KW-1185">Reference proteome</keyword>
<evidence type="ECO:0000256" key="7">
    <source>
        <dbReference type="ARBA" id="ARBA00022795"/>
    </source>
</evidence>
<dbReference type="InterPro" id="IPR000563">
    <property type="entry name" value="Flag_FliH"/>
</dbReference>
<dbReference type="Proteomes" id="UP001252270">
    <property type="component" value="Unassembled WGS sequence"/>
</dbReference>
<dbReference type="InterPro" id="IPR051472">
    <property type="entry name" value="T3SS_Stator/FliH"/>
</dbReference>
<keyword evidence="12" id="KW-0969">Cilium</keyword>
<dbReference type="RefSeq" id="WP_309636968.1">
    <property type="nucleotide sequence ID" value="NZ_JARWAL010000009.1"/>
</dbReference>
<comment type="function">
    <text evidence="1">Needed for flagellar regrowth and assembly.</text>
</comment>
<dbReference type="InterPro" id="IPR018035">
    <property type="entry name" value="Flagellar_FliH/T3SS_HrpE"/>
</dbReference>
<evidence type="ECO:0000256" key="3">
    <source>
        <dbReference type="ARBA" id="ARBA00006602"/>
    </source>
</evidence>
<dbReference type="PRINTS" id="PR01003">
    <property type="entry name" value="FLGFLIH"/>
</dbReference>
<keyword evidence="7" id="KW-1005">Bacterial flagellum biogenesis</keyword>
<evidence type="ECO:0000256" key="9">
    <source>
        <dbReference type="ARBA" id="ARBA00023225"/>
    </source>
</evidence>
<keyword evidence="9" id="KW-1006">Bacterial flagellum protein export</keyword>
<evidence type="ECO:0000256" key="6">
    <source>
        <dbReference type="ARBA" id="ARBA00022490"/>
    </source>
</evidence>
<protein>
    <recommendedName>
        <fullName evidence="4">Flagellar assembly protein FliH</fullName>
    </recommendedName>
</protein>
<keyword evidence="8" id="KW-0653">Protein transport</keyword>
<feature type="domain" description="Flagellar assembly protein FliH/Type III secretion system HrpE" evidence="11">
    <location>
        <begin position="115"/>
        <end position="235"/>
    </location>
</feature>
<dbReference type="PANTHER" id="PTHR34982">
    <property type="entry name" value="YOP PROTEINS TRANSLOCATION PROTEIN L"/>
    <property type="match status" value="1"/>
</dbReference>